<name>A0ACD0WEH2_CLALS</name>
<evidence type="ECO:0000313" key="1">
    <source>
        <dbReference type="EMBL" id="QFZ25675.1"/>
    </source>
</evidence>
<evidence type="ECO:0000313" key="2">
    <source>
        <dbReference type="Proteomes" id="UP000326582"/>
    </source>
</evidence>
<keyword evidence="1" id="KW-0347">Helicase</keyword>
<keyword evidence="1" id="KW-0547">Nucleotide-binding</keyword>
<sequence length="1489" mass="168363">MEKRERNSGKSPVSASKRPKSSLKHKKTSYFLPQNTLAYNPQSSISDKNNKIHAPKDRLLEESRKKGPESTNPSIKDSSTENVSESFTPEPTKTGQISKTHVQSTKLYDRSLEQHSSDDSFEGVRWQPTTSPNKYARPILSSPLKNADLGDRSLRNVLTAETVVNELTDSVLCKYGLGMQNTLSQTPKNHRTSSDVAKSTLDMSPTLTRSKSFDPRSLQTTSTSLSSESAKVSNLNIWLDKFQGPGHVGKAPSEPPMKAIQNSHVPSTNSNDDASSEEDPFLDDDTFLADLKIESFTTQGIPFQQAPASKLDTPTELAHDAESASILHRDSPTSLSQRESALKASTPSASSPTVSTTASPNVSPNTSSNASPKNNSPQIIPEESDPFSDDLDVVAIEKSAVATQATSEHTLPTKNVKRNIGRLSPSPDSFEEENVGAKLSYTRADFVRYQIMSIMQTTYPYQNFKRKQLILTVADADEQTTKIVIRGDSAELNFQEGDIINIIITSPESPKLVDNNNNLIIWNPDTLISSTVVADQLFCPRKTVMNKRYVFPGEATIPLIVGTTVHEIFQACFITEQSSPEYMEQLLEVETKRRLLEIYSMGDVLEETKDRIRKHFSFIEKWFNMFFKKPPSIIPTNKHQQNIKFSVADVLDVEESIWSPMFGIKGMADVTLKANLEGESATGQFLLPMEIKTSKEYLSHHAQAALYSLLFKDRYNANISSFLMVYTSEEGSTKKHDISIPDLRSLVNLRNRISPYIKSGTRELPDIMRQQKCDNCVIQSSCMTVNYLLEHGTPENSGLNDGVYEDLTEHLVQKQEYSDYLNYWDDLLTSEEEFVSRFNKDLWILTSKEREEEQGKALSGMIITEKSEFVDNTSDFIYKFQRRDFKNIRPIDATIISKYDRVIISDESGHFALAQGFVKHIDCGCIIISTRRKLVSTEVKNDRFHRAAVLRPTQSQSPQGTQTETVIFRIDKDEMFYGMGVARFNILNLFLRDGDTKRRKLIVDLDTPRFSPVPVANVKKDHFNSDQVRAFNKVFQTKDYCLILGMPGTGKTTVIAHLIRMLVEEKKSVLLSSYTNSAVDNILLKVKEFGIDFIRIGNTSRVHPDIRPYIPGSDEKCVENYEDFIRIYQKPLVVAATCLSMRDLAFNVRERFDYCIVDEASQVSMPLSLGPLSRCDKFVLVGDHYQLPPLVVHPNVNVKKGLSRSLFQILADEHPQSIVELSFQYRMCKEIMLISNALVYNNRLQCGSETVAKQSLTIPNPEALAAYIDPRSPLPHRWLSDVFKPENKVLFLNHDNMNAYERKVGENVSNLVEVELIRQIVESLCLCGVDESKIGVMTLYRSQLKLLVQCFKHRPRLEILTADRFQGRDKECIIISFVRSNKEKRVGDLLKDWRRVNVAVTRARSKLITVASKSTLSHADSIKDFVYLAEQKKWIYNLPSSAYHVYQLPKPKDNFASQEIRKQPIRFGEKIISKHPVVKDILSDMNAIN</sequence>
<dbReference type="EMBL" id="CP038484">
    <property type="protein sequence ID" value="QFZ25675.1"/>
    <property type="molecule type" value="Genomic_DNA"/>
</dbReference>
<keyword evidence="2" id="KW-1185">Reference proteome</keyword>
<keyword evidence="1" id="KW-0378">Hydrolase</keyword>
<dbReference type="Proteomes" id="UP000326582">
    <property type="component" value="Chromosome 1"/>
</dbReference>
<gene>
    <name evidence="1" type="ORF">EJF14_10778</name>
</gene>
<keyword evidence="1" id="KW-0067">ATP-binding</keyword>
<reference evidence="2" key="1">
    <citation type="journal article" date="2019" name="MBio">
        <title>Comparative genomics for the elucidation of multidrug resistance (MDR) in Candida lusitaniae.</title>
        <authorList>
            <person name="Kannan A."/>
            <person name="Asner S.A."/>
            <person name="Trachsel E."/>
            <person name="Kelly S."/>
            <person name="Parker J."/>
            <person name="Sanglard D."/>
        </authorList>
    </citation>
    <scope>NUCLEOTIDE SEQUENCE [LARGE SCALE GENOMIC DNA]</scope>
    <source>
        <strain evidence="2">P1</strain>
    </source>
</reference>
<protein>
    <submittedName>
        <fullName evidence="1">DNA replication ATP-dependent helicase nuclease</fullName>
    </submittedName>
</protein>
<proteinExistence type="predicted"/>
<accession>A0ACD0WEH2</accession>
<organism evidence="1 2">
    <name type="scientific">Clavispora lusitaniae</name>
    <name type="common">Candida lusitaniae</name>
    <dbReference type="NCBI Taxonomy" id="36911"/>
    <lineage>
        <taxon>Eukaryota</taxon>
        <taxon>Fungi</taxon>
        <taxon>Dikarya</taxon>
        <taxon>Ascomycota</taxon>
        <taxon>Saccharomycotina</taxon>
        <taxon>Pichiomycetes</taxon>
        <taxon>Metschnikowiaceae</taxon>
        <taxon>Clavispora</taxon>
    </lineage>
</organism>